<dbReference type="EMBL" id="JAANQT010014940">
    <property type="protein sequence ID" value="KAG1272521.1"/>
    <property type="molecule type" value="Genomic_DNA"/>
</dbReference>
<gene>
    <name evidence="2" type="ORF">G6F64_015499</name>
</gene>
<feature type="compositionally biased region" description="Low complexity" evidence="1">
    <location>
        <begin position="38"/>
        <end position="48"/>
    </location>
</feature>
<evidence type="ECO:0000313" key="2">
    <source>
        <dbReference type="EMBL" id="KAG1272521.1"/>
    </source>
</evidence>
<dbReference type="Proteomes" id="UP000716291">
    <property type="component" value="Unassembled WGS sequence"/>
</dbReference>
<reference evidence="2" key="1">
    <citation type="journal article" date="2020" name="Microb. Genom.">
        <title>Genetic diversity of clinical and environmental Mucorales isolates obtained from an investigation of mucormycosis cases among solid organ transplant recipients.</title>
        <authorList>
            <person name="Nguyen M.H."/>
            <person name="Kaul D."/>
            <person name="Muto C."/>
            <person name="Cheng S.J."/>
            <person name="Richter R.A."/>
            <person name="Bruno V.M."/>
            <person name="Liu G."/>
            <person name="Beyhan S."/>
            <person name="Sundermann A.J."/>
            <person name="Mounaud S."/>
            <person name="Pasculle A.W."/>
            <person name="Nierman W.C."/>
            <person name="Driscoll E."/>
            <person name="Cumbie R."/>
            <person name="Clancy C.J."/>
            <person name="Dupont C.L."/>
        </authorList>
    </citation>
    <scope>NUCLEOTIDE SEQUENCE</scope>
    <source>
        <strain evidence="2">GL11</strain>
    </source>
</reference>
<sequence>MAEGAGVQMAVAVDQQTQRCSSGGGGVALRLFQLASSSVPKPSTSSATNGIGSGMNKVSTNRPAVSLNRVG</sequence>
<proteinExistence type="predicted"/>
<comment type="caution">
    <text evidence="2">The sequence shown here is derived from an EMBL/GenBank/DDBJ whole genome shotgun (WGS) entry which is preliminary data.</text>
</comment>
<name>A0A9P7BGT6_RHIOR</name>
<evidence type="ECO:0000313" key="3">
    <source>
        <dbReference type="Proteomes" id="UP000716291"/>
    </source>
</evidence>
<evidence type="ECO:0000256" key="1">
    <source>
        <dbReference type="SAM" id="MobiDB-lite"/>
    </source>
</evidence>
<dbReference type="AlphaFoldDB" id="A0A9P7BGT6"/>
<feature type="region of interest" description="Disordered" evidence="1">
    <location>
        <begin position="38"/>
        <end position="71"/>
    </location>
</feature>
<keyword evidence="3" id="KW-1185">Reference proteome</keyword>
<accession>A0A9P7BGT6</accession>
<organism evidence="2 3">
    <name type="scientific">Rhizopus oryzae</name>
    <name type="common">Mucormycosis agent</name>
    <name type="synonym">Rhizopus arrhizus var. delemar</name>
    <dbReference type="NCBI Taxonomy" id="64495"/>
    <lineage>
        <taxon>Eukaryota</taxon>
        <taxon>Fungi</taxon>
        <taxon>Fungi incertae sedis</taxon>
        <taxon>Mucoromycota</taxon>
        <taxon>Mucoromycotina</taxon>
        <taxon>Mucoromycetes</taxon>
        <taxon>Mucorales</taxon>
        <taxon>Mucorineae</taxon>
        <taxon>Rhizopodaceae</taxon>
        <taxon>Rhizopus</taxon>
    </lineage>
</organism>
<protein>
    <submittedName>
        <fullName evidence="2">Uncharacterized protein</fullName>
    </submittedName>
</protein>